<name>A0A815LL60_ADIRI</name>
<dbReference type="Proteomes" id="UP000663852">
    <property type="component" value="Unassembled WGS sequence"/>
</dbReference>
<proteinExistence type="predicted"/>
<dbReference type="AlphaFoldDB" id="A0A815LL60"/>
<sequence length="107" mass="11771">SEPHIAGSHNISRHPHTVSDFLPQLPTTGTSEIYRPSLPSQFDQFRHLLHEIHPSQSHSDYSAIASTIFHYIPATETQAPYLNSISGTPSADFLSNDILLCVVPAPL</sequence>
<evidence type="ECO:0000256" key="1">
    <source>
        <dbReference type="SAM" id="MobiDB-lite"/>
    </source>
</evidence>
<organism evidence="2 3">
    <name type="scientific">Adineta ricciae</name>
    <name type="common">Rotifer</name>
    <dbReference type="NCBI Taxonomy" id="249248"/>
    <lineage>
        <taxon>Eukaryota</taxon>
        <taxon>Metazoa</taxon>
        <taxon>Spiralia</taxon>
        <taxon>Gnathifera</taxon>
        <taxon>Rotifera</taxon>
        <taxon>Eurotatoria</taxon>
        <taxon>Bdelloidea</taxon>
        <taxon>Adinetida</taxon>
        <taxon>Adinetidae</taxon>
        <taxon>Adineta</taxon>
    </lineage>
</organism>
<reference evidence="2" key="1">
    <citation type="submission" date="2021-02" db="EMBL/GenBank/DDBJ databases">
        <authorList>
            <person name="Nowell W R."/>
        </authorList>
    </citation>
    <scope>NUCLEOTIDE SEQUENCE</scope>
</reference>
<gene>
    <name evidence="2" type="ORF">EDS130_LOCUS36767</name>
</gene>
<evidence type="ECO:0000313" key="3">
    <source>
        <dbReference type="Proteomes" id="UP000663852"/>
    </source>
</evidence>
<comment type="caution">
    <text evidence="2">The sequence shown here is derived from an EMBL/GenBank/DDBJ whole genome shotgun (WGS) entry which is preliminary data.</text>
</comment>
<feature type="region of interest" description="Disordered" evidence="1">
    <location>
        <begin position="1"/>
        <end position="28"/>
    </location>
</feature>
<protein>
    <submittedName>
        <fullName evidence="2">Uncharacterized protein</fullName>
    </submittedName>
</protein>
<evidence type="ECO:0000313" key="2">
    <source>
        <dbReference type="EMBL" id="CAF1411615.1"/>
    </source>
</evidence>
<dbReference type="EMBL" id="CAJNOJ010000348">
    <property type="protein sequence ID" value="CAF1411615.1"/>
    <property type="molecule type" value="Genomic_DNA"/>
</dbReference>
<feature type="non-terminal residue" evidence="2">
    <location>
        <position position="1"/>
    </location>
</feature>
<accession>A0A815LL60</accession>